<dbReference type="EMBL" id="RRAZ01000009">
    <property type="protein sequence ID" value="RRH75789.1"/>
    <property type="molecule type" value="Genomic_DNA"/>
</dbReference>
<feature type="compositionally biased region" description="Low complexity" evidence="1">
    <location>
        <begin position="104"/>
        <end position="117"/>
    </location>
</feature>
<keyword evidence="2" id="KW-0966">Cell projection</keyword>
<keyword evidence="2" id="KW-0282">Flagellum</keyword>
<gene>
    <name evidence="2" type="ORF">EG244_07630</name>
</gene>
<proteinExistence type="predicted"/>
<reference evidence="2 3" key="1">
    <citation type="submission" date="2018-11" db="EMBL/GenBank/DDBJ databases">
        <title>Gemmobacter sp. nov., YIM 102744-1 draft genome.</title>
        <authorList>
            <person name="Li G."/>
            <person name="Jiang Y."/>
        </authorList>
    </citation>
    <scope>NUCLEOTIDE SEQUENCE [LARGE SCALE GENOMIC DNA]</scope>
    <source>
        <strain evidence="2 3">YIM 102744-1</strain>
    </source>
</reference>
<dbReference type="OrthoDB" id="7828543at2"/>
<organism evidence="2 3">
    <name type="scientific">Falsigemmobacter faecalis</name>
    <dbReference type="NCBI Taxonomy" id="2488730"/>
    <lineage>
        <taxon>Bacteria</taxon>
        <taxon>Pseudomonadati</taxon>
        <taxon>Pseudomonadota</taxon>
        <taxon>Alphaproteobacteria</taxon>
        <taxon>Rhodobacterales</taxon>
        <taxon>Paracoccaceae</taxon>
        <taxon>Falsigemmobacter</taxon>
    </lineage>
</organism>
<feature type="compositionally biased region" description="Low complexity" evidence="1">
    <location>
        <begin position="20"/>
        <end position="35"/>
    </location>
</feature>
<evidence type="ECO:0000313" key="3">
    <source>
        <dbReference type="Proteomes" id="UP000282125"/>
    </source>
</evidence>
<dbReference type="InterPro" id="IPR038610">
    <property type="entry name" value="FliK-like_C_sf"/>
</dbReference>
<feature type="region of interest" description="Disordered" evidence="1">
    <location>
        <begin position="1"/>
        <end position="52"/>
    </location>
</feature>
<comment type="caution">
    <text evidence="2">The sequence shown here is derived from an EMBL/GenBank/DDBJ whole genome shotgun (WGS) entry which is preliminary data.</text>
</comment>
<evidence type="ECO:0000313" key="2">
    <source>
        <dbReference type="EMBL" id="RRH75789.1"/>
    </source>
</evidence>
<sequence>MITDSLVPSAARQSGNARSQPAAAAAQTVFTPQAQSQTTDEAVPGPVTPGDETALLEVLGSPLTVTPPQAVSAVLRAELGLASAEGLQEGEDPAEAAPVPAPLAPLSSSEPLARSPEQILPVTGEASPSQPTVAAGAVPQLAEGEPPQPETDLSPLSVGTELAPAFDRASPQDAMSAPEPLEAAPKITPAPGRPAAPEQDARSAPPSEPVPAANADLMPAAEPLRPERSLTDKPLTAPSPRAEPSALQRNLLDRLSEVNLEEGRSRFLLRPRGLGVVEIDLTRLMGGRMQVVLRLENPMVLDGLRAEADQLGAWLEERGFDLGGDTPEFAAWEAPETPGERGEDPASEALPPALEITTDNVLTAGGRLNLLT</sequence>
<evidence type="ECO:0000256" key="1">
    <source>
        <dbReference type="SAM" id="MobiDB-lite"/>
    </source>
</evidence>
<keyword evidence="2" id="KW-0969">Cilium</keyword>
<feature type="region of interest" description="Disordered" evidence="1">
    <location>
        <begin position="85"/>
        <end position="246"/>
    </location>
</feature>
<keyword evidence="3" id="KW-1185">Reference proteome</keyword>
<protein>
    <submittedName>
        <fullName evidence="2">Flagellar hook-length control protein FliK</fullName>
    </submittedName>
</protein>
<name>A0A3P3DNG6_9RHOB</name>
<dbReference type="AlphaFoldDB" id="A0A3P3DNG6"/>
<dbReference type="RefSeq" id="WP_124964414.1">
    <property type="nucleotide sequence ID" value="NZ_RRAZ01000009.1"/>
</dbReference>
<accession>A0A3P3DNG6</accession>
<dbReference type="Gene3D" id="3.30.750.140">
    <property type="match status" value="1"/>
</dbReference>
<dbReference type="Proteomes" id="UP000282125">
    <property type="component" value="Unassembled WGS sequence"/>
</dbReference>